<reference evidence="1" key="1">
    <citation type="submission" date="2022-11" db="EMBL/GenBank/DDBJ databases">
        <title>Isolation and characterization of PLA-degrading bacterium Massilia sp. from Antarctic soil.</title>
        <authorList>
            <person name="Sato K."/>
            <person name="Gomez-Fuentes C."/>
            <person name="Ahmad S.A."/>
            <person name="Zulkharnain A."/>
        </authorList>
    </citation>
    <scope>NUCLEOTIDE SEQUENCE</scope>
    <source>
        <strain evidence="1">N-3</strain>
    </source>
</reference>
<sequence length="156" mass="17684">MKLRISSDVSLRPSSRWSEDALARSEIVAGGQETGRVVTGEVLEAAVRWEDCYLLFVTDAIPFEDSLRIYLFDARWHLLDSVKLGAMYSTGAFSDLELVPPNVVRFRFIGDITWTLELLEQGVPSLPFSDPKGVSRPFGFMKRFKLHGRPLPETRH</sequence>
<name>A0ABM8CD61_9BURK</name>
<evidence type="ECO:0000313" key="1">
    <source>
        <dbReference type="EMBL" id="BDT61251.1"/>
    </source>
</evidence>
<dbReference type="RefSeq" id="WP_281910818.1">
    <property type="nucleotide sequence ID" value="NZ_AP026966.1"/>
</dbReference>
<keyword evidence="2" id="KW-1185">Reference proteome</keyword>
<evidence type="ECO:0000313" key="2">
    <source>
        <dbReference type="Proteomes" id="UP001163336"/>
    </source>
</evidence>
<proteinExistence type="predicted"/>
<accession>A0ABM8CD61</accession>
<gene>
    <name evidence="1" type="ORF">MasN3_47450</name>
</gene>
<protein>
    <submittedName>
        <fullName evidence="1">Uncharacterized protein</fullName>
    </submittedName>
</protein>
<dbReference type="EMBL" id="AP026966">
    <property type="protein sequence ID" value="BDT61251.1"/>
    <property type="molecule type" value="Genomic_DNA"/>
</dbReference>
<dbReference type="Proteomes" id="UP001163336">
    <property type="component" value="Chromosome"/>
</dbReference>
<organism evidence="1 2">
    <name type="scientific">Massilia varians</name>
    <dbReference type="NCBI Taxonomy" id="457921"/>
    <lineage>
        <taxon>Bacteria</taxon>
        <taxon>Pseudomonadati</taxon>
        <taxon>Pseudomonadota</taxon>
        <taxon>Betaproteobacteria</taxon>
        <taxon>Burkholderiales</taxon>
        <taxon>Oxalobacteraceae</taxon>
        <taxon>Telluria group</taxon>
        <taxon>Massilia</taxon>
    </lineage>
</organism>